<evidence type="ECO:0000313" key="2">
    <source>
        <dbReference type="EMBL" id="KAG5614480.1"/>
    </source>
</evidence>
<dbReference type="InterPro" id="IPR057136">
    <property type="entry name" value="At2g35280_TPR_dom"/>
</dbReference>
<dbReference type="Pfam" id="PF23310">
    <property type="entry name" value="TPR_27"/>
    <property type="match status" value="1"/>
</dbReference>
<accession>A0A9J5ZQM5</accession>
<feature type="domain" description="At2g35280-like TPR" evidence="1">
    <location>
        <begin position="24"/>
        <end position="117"/>
    </location>
</feature>
<keyword evidence="3" id="KW-1185">Reference proteome</keyword>
<reference evidence="2 3" key="1">
    <citation type="submission" date="2020-09" db="EMBL/GenBank/DDBJ databases">
        <title>De no assembly of potato wild relative species, Solanum commersonii.</title>
        <authorList>
            <person name="Cho K."/>
        </authorList>
    </citation>
    <scope>NUCLEOTIDE SEQUENCE [LARGE SCALE GENOMIC DNA]</scope>
    <source>
        <strain evidence="2">LZ3.2</strain>
        <tissue evidence="2">Leaf</tissue>
    </source>
</reference>
<dbReference type="Proteomes" id="UP000824120">
    <property type="component" value="Chromosome 3"/>
</dbReference>
<comment type="caution">
    <text evidence="2">The sequence shown here is derived from an EMBL/GenBank/DDBJ whole genome shotgun (WGS) entry which is preliminary data.</text>
</comment>
<name>A0A9J5ZQM5_SOLCO</name>
<organism evidence="2 3">
    <name type="scientific">Solanum commersonii</name>
    <name type="common">Commerson's wild potato</name>
    <name type="synonym">Commerson's nightshade</name>
    <dbReference type="NCBI Taxonomy" id="4109"/>
    <lineage>
        <taxon>Eukaryota</taxon>
        <taxon>Viridiplantae</taxon>
        <taxon>Streptophyta</taxon>
        <taxon>Embryophyta</taxon>
        <taxon>Tracheophyta</taxon>
        <taxon>Spermatophyta</taxon>
        <taxon>Magnoliopsida</taxon>
        <taxon>eudicotyledons</taxon>
        <taxon>Gunneridae</taxon>
        <taxon>Pentapetalae</taxon>
        <taxon>asterids</taxon>
        <taxon>lamiids</taxon>
        <taxon>Solanales</taxon>
        <taxon>Solanaceae</taxon>
        <taxon>Solanoideae</taxon>
        <taxon>Solaneae</taxon>
        <taxon>Solanum</taxon>
    </lineage>
</organism>
<protein>
    <recommendedName>
        <fullName evidence="1">At2g35280-like TPR domain-containing protein</fullName>
    </recommendedName>
</protein>
<proteinExistence type="predicted"/>
<evidence type="ECO:0000313" key="3">
    <source>
        <dbReference type="Proteomes" id="UP000824120"/>
    </source>
</evidence>
<dbReference type="AlphaFoldDB" id="A0A9J5ZQM5"/>
<evidence type="ECO:0000259" key="1">
    <source>
        <dbReference type="Pfam" id="PF23310"/>
    </source>
</evidence>
<dbReference type="OrthoDB" id="1293639at2759"/>
<dbReference type="EMBL" id="JACXVP010000003">
    <property type="protein sequence ID" value="KAG5614480.1"/>
    <property type="molecule type" value="Genomic_DNA"/>
</dbReference>
<sequence length="179" mass="20810">MGHGKLSLQEFHINPWVRLRNVRNIPFNAFMDKSIDYGNTKAMYRKGMVIVYFNFVYAALELIHKASKGGHGAVKYAFGIISICLGGVYKEQGVKTIGEMKVTKEQREITRQYRHRFQEMKESYFVLNPIFDNKPPSCCTIKHVPLVRKSGWDSADDEEDEHCYASSSDEEIRQFAYYY</sequence>
<gene>
    <name evidence="2" type="ORF">H5410_014304</name>
</gene>